<dbReference type="PANTHER" id="PTHR31286">
    <property type="entry name" value="GLYCINE-RICH CELL WALL STRUCTURAL PROTEIN 1.8-LIKE"/>
    <property type="match status" value="1"/>
</dbReference>
<evidence type="ECO:0000313" key="2">
    <source>
        <dbReference type="EMBL" id="KAG2274354.1"/>
    </source>
</evidence>
<evidence type="ECO:0008006" key="4">
    <source>
        <dbReference type="Google" id="ProtNLM"/>
    </source>
</evidence>
<dbReference type="AlphaFoldDB" id="A0A8X7QPL5"/>
<dbReference type="OrthoDB" id="10385325at2759"/>
<organism evidence="2 3">
    <name type="scientific">Brassica carinata</name>
    <name type="common">Ethiopian mustard</name>
    <name type="synonym">Abyssinian cabbage</name>
    <dbReference type="NCBI Taxonomy" id="52824"/>
    <lineage>
        <taxon>Eukaryota</taxon>
        <taxon>Viridiplantae</taxon>
        <taxon>Streptophyta</taxon>
        <taxon>Embryophyta</taxon>
        <taxon>Tracheophyta</taxon>
        <taxon>Spermatophyta</taxon>
        <taxon>Magnoliopsida</taxon>
        <taxon>eudicotyledons</taxon>
        <taxon>Gunneridae</taxon>
        <taxon>Pentapetalae</taxon>
        <taxon>rosids</taxon>
        <taxon>malvids</taxon>
        <taxon>Brassicales</taxon>
        <taxon>Brassicaceae</taxon>
        <taxon>Brassiceae</taxon>
        <taxon>Brassica</taxon>
    </lineage>
</organism>
<dbReference type="Proteomes" id="UP000886595">
    <property type="component" value="Unassembled WGS sequence"/>
</dbReference>
<feature type="compositionally biased region" description="Basic and acidic residues" evidence="1">
    <location>
        <begin position="426"/>
        <end position="444"/>
    </location>
</feature>
<name>A0A8X7QPL5_BRACI</name>
<reference evidence="2 3" key="1">
    <citation type="submission" date="2020-02" db="EMBL/GenBank/DDBJ databases">
        <authorList>
            <person name="Ma Q."/>
            <person name="Huang Y."/>
            <person name="Song X."/>
            <person name="Pei D."/>
        </authorList>
    </citation>
    <scope>NUCLEOTIDE SEQUENCE [LARGE SCALE GENOMIC DNA]</scope>
    <source>
        <strain evidence="2">Sxm20200214</strain>
        <tissue evidence="2">Leaf</tissue>
    </source>
</reference>
<sequence>MIYQDHNTDYGNKGIYSTRLGIVSGIKKGICGRLRKSRNCIQWRWNLEIIKTALWIFTGCIFDCDSLFSSLYILEIDLKYQEVDFFGTWILWFLWGLRSESINSWRYGLIEEDLGKGSMENLDQYKRMIDESLWCIIVLLFWLIKFQKLKFFVIMTQSQLLNHGEEQLNGEGMRKRLKISVAHFDNSAMIKTYSKTLIGRCMNPEEQEMKALFTNLPKIRKLEDRVTGSDLGFGKFCFDFKMEEELEESRSFPSEIMFWVRVIGIPLEFMTVPTFDSIGGASGRVVAVDVTLNRVQVVVDAIKELCFETTVDFKGGEFYDGEEAAVSLRYEKLFGYCKLCEILCHKEELCPLEEKNIKSSPARRREIREGTVDGLMVRSMRSELYKGRDSRECYGKGKGKMVDAADSKWVKAAERGSRKPPTHHGYRGDGESSRYKNTRRDDGRNGVTGGGVGDQEPRIKPSSEQSTDDQRQRVPGLEAREGEIKSNGDDVAILPYEGFQLELAETQAEGSEVIMEASEAERSLIVLQGMMEKQDYMAEDIDMELEAISATILESDVELEAEEDGDANADKDTAAGSLATRQSNRKRFVKPTISMAGSNKMRITSALVSPRKRVAAKVGTRHGDSVKPPESKGPSNPKPVHLKF</sequence>
<dbReference type="EMBL" id="JAAMPC010000012">
    <property type="protein sequence ID" value="KAG2274354.1"/>
    <property type="molecule type" value="Genomic_DNA"/>
</dbReference>
<proteinExistence type="predicted"/>
<feature type="compositionally biased region" description="Basic and acidic residues" evidence="1">
    <location>
        <begin position="468"/>
        <end position="488"/>
    </location>
</feature>
<feature type="compositionally biased region" description="Basic and acidic residues" evidence="1">
    <location>
        <begin position="621"/>
        <end position="630"/>
    </location>
</feature>
<protein>
    <recommendedName>
        <fullName evidence="4">DUF4283 domain-containing protein</fullName>
    </recommendedName>
</protein>
<comment type="caution">
    <text evidence="2">The sequence shown here is derived from an EMBL/GenBank/DDBJ whole genome shotgun (WGS) entry which is preliminary data.</text>
</comment>
<feature type="region of interest" description="Disordered" evidence="1">
    <location>
        <begin position="410"/>
        <end position="488"/>
    </location>
</feature>
<gene>
    <name evidence="2" type="ORF">Bca52824_056909</name>
</gene>
<feature type="region of interest" description="Disordered" evidence="1">
    <location>
        <begin position="560"/>
        <end position="588"/>
    </location>
</feature>
<keyword evidence="3" id="KW-1185">Reference proteome</keyword>
<accession>A0A8X7QPL5</accession>
<evidence type="ECO:0000256" key="1">
    <source>
        <dbReference type="SAM" id="MobiDB-lite"/>
    </source>
</evidence>
<dbReference type="InterPro" id="IPR040256">
    <property type="entry name" value="At4g02000-like"/>
</dbReference>
<feature type="region of interest" description="Disordered" evidence="1">
    <location>
        <begin position="605"/>
        <end position="644"/>
    </location>
</feature>
<dbReference type="PANTHER" id="PTHR31286:SF113">
    <property type="entry name" value="DUF4283 DOMAIN-CONTAINING PROTEIN"/>
    <property type="match status" value="1"/>
</dbReference>
<evidence type="ECO:0000313" key="3">
    <source>
        <dbReference type="Proteomes" id="UP000886595"/>
    </source>
</evidence>